<keyword evidence="2" id="KW-1185">Reference proteome</keyword>
<sequence>MTGEPVSSKDDIKPEGDGIRETLARIFKELTEIRVVTAVGDVEIALRRSEDGATIKTDVQTTGKNAKALVTIFDLIDGDVTNMISPDLLGDESLRAFHSAQVEKSIKVIPEHIRALIEVGQKISQM</sequence>
<protein>
    <submittedName>
        <fullName evidence="1">Uncharacterized protein</fullName>
    </submittedName>
</protein>
<accession>A0A6V8KG60</accession>
<dbReference type="AlphaFoldDB" id="A0A6V8KG60"/>
<gene>
    <name evidence="1" type="ORF">Phou_052060</name>
</gene>
<evidence type="ECO:0000313" key="1">
    <source>
        <dbReference type="EMBL" id="GFJ81026.1"/>
    </source>
</evidence>
<reference evidence="1 2" key="2">
    <citation type="submission" date="2020-03" db="EMBL/GenBank/DDBJ databases">
        <authorList>
            <person name="Ichikawa N."/>
            <person name="Kimura A."/>
            <person name="Kitahashi Y."/>
            <person name="Uohara A."/>
        </authorList>
    </citation>
    <scope>NUCLEOTIDE SEQUENCE [LARGE SCALE GENOMIC DNA]</scope>
    <source>
        <strain evidence="1 2">NBRC 108639</strain>
    </source>
</reference>
<proteinExistence type="predicted"/>
<reference evidence="1 2" key="1">
    <citation type="submission" date="2020-03" db="EMBL/GenBank/DDBJ databases">
        <title>Whole genome shotgun sequence of Phytohabitans houttuyneae NBRC 108639.</title>
        <authorList>
            <person name="Komaki H."/>
            <person name="Tamura T."/>
        </authorList>
    </citation>
    <scope>NUCLEOTIDE SEQUENCE [LARGE SCALE GENOMIC DNA]</scope>
    <source>
        <strain evidence="1 2">NBRC 108639</strain>
    </source>
</reference>
<dbReference type="EMBL" id="BLPF01000002">
    <property type="protein sequence ID" value="GFJ81026.1"/>
    <property type="molecule type" value="Genomic_DNA"/>
</dbReference>
<dbReference type="Proteomes" id="UP000482800">
    <property type="component" value="Unassembled WGS sequence"/>
</dbReference>
<organism evidence="1 2">
    <name type="scientific">Phytohabitans houttuyneae</name>
    <dbReference type="NCBI Taxonomy" id="1076126"/>
    <lineage>
        <taxon>Bacteria</taxon>
        <taxon>Bacillati</taxon>
        <taxon>Actinomycetota</taxon>
        <taxon>Actinomycetes</taxon>
        <taxon>Micromonosporales</taxon>
        <taxon>Micromonosporaceae</taxon>
    </lineage>
</organism>
<name>A0A6V8KG60_9ACTN</name>
<evidence type="ECO:0000313" key="2">
    <source>
        <dbReference type="Proteomes" id="UP000482800"/>
    </source>
</evidence>
<comment type="caution">
    <text evidence="1">The sequence shown here is derived from an EMBL/GenBank/DDBJ whole genome shotgun (WGS) entry which is preliminary data.</text>
</comment>
<dbReference type="RefSeq" id="WP_173059622.1">
    <property type="nucleotide sequence ID" value="NZ_BAABGO010000028.1"/>
</dbReference>